<dbReference type="GO" id="GO:0045454">
    <property type="term" value="P:cell redox homeostasis"/>
    <property type="evidence" value="ECO:0007669"/>
    <property type="project" value="TreeGrafter"/>
</dbReference>
<gene>
    <name evidence="2" type="ORF">GNP35_10080</name>
</gene>
<evidence type="ECO:0000313" key="2">
    <source>
        <dbReference type="EMBL" id="MUH72809.1"/>
    </source>
</evidence>
<dbReference type="InterPro" id="IPR002109">
    <property type="entry name" value="Glutaredoxin"/>
</dbReference>
<comment type="caution">
    <text evidence="2">The sequence shown here is derived from an EMBL/GenBank/DDBJ whole genome shotgun (WGS) entry which is preliminary data.</text>
</comment>
<dbReference type="AlphaFoldDB" id="A0A6N8FBB5"/>
<dbReference type="InterPro" id="IPR036249">
    <property type="entry name" value="Thioredoxin-like_sf"/>
</dbReference>
<feature type="domain" description="Glutaredoxin" evidence="1">
    <location>
        <begin position="45"/>
        <end position="92"/>
    </location>
</feature>
<dbReference type="EMBL" id="WOCD01000003">
    <property type="protein sequence ID" value="MUH72809.1"/>
    <property type="molecule type" value="Genomic_DNA"/>
</dbReference>
<dbReference type="GO" id="GO:0009055">
    <property type="term" value="F:electron transfer activity"/>
    <property type="evidence" value="ECO:0007669"/>
    <property type="project" value="TreeGrafter"/>
</dbReference>
<evidence type="ECO:0000313" key="3">
    <source>
        <dbReference type="Proteomes" id="UP000439994"/>
    </source>
</evidence>
<reference evidence="2 3" key="1">
    <citation type="submission" date="2019-11" db="EMBL/GenBank/DDBJ databases">
        <title>P. haliotis isolates from Z. marina roots.</title>
        <authorList>
            <person name="Cohen M."/>
            <person name="Jospin G."/>
            <person name="Eisen J.A."/>
            <person name="Coil D.A."/>
        </authorList>
    </citation>
    <scope>NUCLEOTIDE SEQUENCE [LARGE SCALE GENOMIC DNA]</scope>
    <source>
        <strain evidence="2 3">UCD-MCMsp1aY</strain>
    </source>
</reference>
<organism evidence="2 3">
    <name type="scientific">Psychrosphaera haliotis</name>
    <dbReference type="NCBI Taxonomy" id="555083"/>
    <lineage>
        <taxon>Bacteria</taxon>
        <taxon>Pseudomonadati</taxon>
        <taxon>Pseudomonadota</taxon>
        <taxon>Gammaproteobacteria</taxon>
        <taxon>Alteromonadales</taxon>
        <taxon>Pseudoalteromonadaceae</taxon>
        <taxon>Psychrosphaera</taxon>
    </lineage>
</organism>
<dbReference type="InterPro" id="IPR051548">
    <property type="entry name" value="Grx-like_ET"/>
</dbReference>
<dbReference type="CDD" id="cd02976">
    <property type="entry name" value="NrdH"/>
    <property type="match status" value="1"/>
</dbReference>
<proteinExistence type="predicted"/>
<dbReference type="PANTHER" id="PTHR34386:SF1">
    <property type="entry name" value="GLUTAREDOXIN-LIKE PROTEIN NRDH"/>
    <property type="match status" value="1"/>
</dbReference>
<dbReference type="Gene3D" id="3.40.30.10">
    <property type="entry name" value="Glutaredoxin"/>
    <property type="match status" value="1"/>
</dbReference>
<sequence>MLTPGSVILSKHLFNPSDVTSSTADKVVNGNYDSFGINSENPINIYTVEWCKACSRLKKYLRVKGVPFKNMDVEKSSEALAHYKKLEGDRYPLILFSNVRINGFHKLELDNQLQKLLQQPKS</sequence>
<dbReference type="PANTHER" id="PTHR34386">
    <property type="entry name" value="GLUTAREDOXIN"/>
    <property type="match status" value="1"/>
</dbReference>
<dbReference type="PROSITE" id="PS51354">
    <property type="entry name" value="GLUTAREDOXIN_2"/>
    <property type="match status" value="1"/>
</dbReference>
<dbReference type="SUPFAM" id="SSF52833">
    <property type="entry name" value="Thioredoxin-like"/>
    <property type="match status" value="1"/>
</dbReference>
<accession>A0A6N8FBB5</accession>
<dbReference type="Proteomes" id="UP000439994">
    <property type="component" value="Unassembled WGS sequence"/>
</dbReference>
<protein>
    <recommendedName>
        <fullName evidence="1">Glutaredoxin domain-containing protein</fullName>
    </recommendedName>
</protein>
<evidence type="ECO:0000259" key="1">
    <source>
        <dbReference type="Pfam" id="PF00462"/>
    </source>
</evidence>
<name>A0A6N8FBB5_9GAMM</name>
<dbReference type="Pfam" id="PF00462">
    <property type="entry name" value="Glutaredoxin"/>
    <property type="match status" value="1"/>
</dbReference>
<keyword evidence="3" id="KW-1185">Reference proteome</keyword>